<evidence type="ECO:0000313" key="3">
    <source>
        <dbReference type="Proteomes" id="UP000077266"/>
    </source>
</evidence>
<feature type="region of interest" description="Disordered" evidence="1">
    <location>
        <begin position="1"/>
        <end position="33"/>
    </location>
</feature>
<feature type="compositionally biased region" description="Basic and acidic residues" evidence="1">
    <location>
        <begin position="1"/>
        <end position="16"/>
    </location>
</feature>
<dbReference type="Proteomes" id="UP000077266">
    <property type="component" value="Unassembled WGS sequence"/>
</dbReference>
<reference evidence="2 3" key="1">
    <citation type="journal article" date="2016" name="Mol. Biol. Evol.">
        <title>Comparative Genomics of Early-Diverging Mushroom-Forming Fungi Provides Insights into the Origins of Lignocellulose Decay Capabilities.</title>
        <authorList>
            <person name="Nagy L.G."/>
            <person name="Riley R."/>
            <person name="Tritt A."/>
            <person name="Adam C."/>
            <person name="Daum C."/>
            <person name="Floudas D."/>
            <person name="Sun H."/>
            <person name="Yadav J.S."/>
            <person name="Pangilinan J."/>
            <person name="Larsson K.H."/>
            <person name="Matsuura K."/>
            <person name="Barry K."/>
            <person name="Labutti K."/>
            <person name="Kuo R."/>
            <person name="Ohm R.A."/>
            <person name="Bhattacharya S.S."/>
            <person name="Shirouzu T."/>
            <person name="Yoshinaga Y."/>
            <person name="Martin F.M."/>
            <person name="Grigoriev I.V."/>
            <person name="Hibbett D.S."/>
        </authorList>
    </citation>
    <scope>NUCLEOTIDE SEQUENCE [LARGE SCALE GENOMIC DNA]</scope>
    <source>
        <strain evidence="2 3">HHB12029</strain>
    </source>
</reference>
<dbReference type="InParanoid" id="A0A165BFW5"/>
<gene>
    <name evidence="2" type="ORF">EXIGLDRAFT_410305</name>
</gene>
<protein>
    <submittedName>
        <fullName evidence="2">Uncharacterized protein</fullName>
    </submittedName>
</protein>
<feature type="region of interest" description="Disordered" evidence="1">
    <location>
        <begin position="68"/>
        <end position="90"/>
    </location>
</feature>
<name>A0A165BFW5_EXIGL</name>
<proteinExistence type="predicted"/>
<dbReference type="EMBL" id="KV426470">
    <property type="protein sequence ID" value="KZV80557.1"/>
    <property type="molecule type" value="Genomic_DNA"/>
</dbReference>
<organism evidence="2 3">
    <name type="scientific">Exidia glandulosa HHB12029</name>
    <dbReference type="NCBI Taxonomy" id="1314781"/>
    <lineage>
        <taxon>Eukaryota</taxon>
        <taxon>Fungi</taxon>
        <taxon>Dikarya</taxon>
        <taxon>Basidiomycota</taxon>
        <taxon>Agaricomycotina</taxon>
        <taxon>Agaricomycetes</taxon>
        <taxon>Auriculariales</taxon>
        <taxon>Exidiaceae</taxon>
        <taxon>Exidia</taxon>
    </lineage>
</organism>
<dbReference type="AlphaFoldDB" id="A0A165BFW5"/>
<sequence>MVLNERKMTDAAREGPTHAFSSLPSTSSASRRRPVATAWLGEIHTKAPNPLPRAAGNTTYVLHASTRVNTRRSYSSRLPGREPTLPTSARSVARAYSPSCSLTALPAAVDSVEPAGSISEPLREPVGPVAPAVRRQRAAAALSTGSHWSTGIALPAREAGLSSRQSAKDLFARVLTRTRTLRVSEGRRVRISPSLPVHAVPSPFTSTITSARAFASLLERDGSSATTWSSPARSRHPRQVLTLARRCVRLRMQTRLSRVHVVRVLPAATLLRARAPRHISSRAFTSSSTCCVSTTAPRRASALVFERDRSSAMTVLSPAREAVACRPVPTIRSTSPSPLSSVRARASVDADAWPALSSRATAPRAVVIAPPHPLVRLPTGRSVARPPHERANMAAPAACPRSAVTLIVGRYPSVMVCAKPPFSYCARLRRRSRVANATGSFDPTPCYVHFNQFDQQPETMSVHLRT</sequence>
<keyword evidence="3" id="KW-1185">Reference proteome</keyword>
<accession>A0A165BFW5</accession>
<evidence type="ECO:0000313" key="2">
    <source>
        <dbReference type="EMBL" id="KZV80557.1"/>
    </source>
</evidence>
<evidence type="ECO:0000256" key="1">
    <source>
        <dbReference type="SAM" id="MobiDB-lite"/>
    </source>
</evidence>